<dbReference type="AlphaFoldDB" id="A0A852RCG1"/>
<dbReference type="SMART" id="SM00530">
    <property type="entry name" value="HTH_XRE"/>
    <property type="match status" value="1"/>
</dbReference>
<name>A0A852RCG1_9MICO</name>
<dbReference type="PROSITE" id="PS50943">
    <property type="entry name" value="HTH_CROC1"/>
    <property type="match status" value="1"/>
</dbReference>
<feature type="domain" description="HTH cro/C1-type" evidence="2">
    <location>
        <begin position="30"/>
        <end position="84"/>
    </location>
</feature>
<evidence type="ECO:0000259" key="2">
    <source>
        <dbReference type="PROSITE" id="PS50943"/>
    </source>
</evidence>
<protein>
    <submittedName>
        <fullName evidence="3">Transcriptional regulator with XRE-family HTH domain</fullName>
    </submittedName>
</protein>
<dbReference type="Gene3D" id="1.10.260.40">
    <property type="entry name" value="lambda repressor-like DNA-binding domains"/>
    <property type="match status" value="1"/>
</dbReference>
<dbReference type="SUPFAM" id="SSF47413">
    <property type="entry name" value="lambda repressor-like DNA-binding domains"/>
    <property type="match status" value="1"/>
</dbReference>
<keyword evidence="4" id="KW-1185">Reference proteome</keyword>
<evidence type="ECO:0000256" key="1">
    <source>
        <dbReference type="ARBA" id="ARBA00023125"/>
    </source>
</evidence>
<gene>
    <name evidence="3" type="ORF">BJ960_001879</name>
</gene>
<proteinExistence type="predicted"/>
<dbReference type="RefSeq" id="WP_185987102.1">
    <property type="nucleotide sequence ID" value="NZ_BAAALZ010000001.1"/>
</dbReference>
<dbReference type="GO" id="GO:0005829">
    <property type="term" value="C:cytosol"/>
    <property type="evidence" value="ECO:0007669"/>
    <property type="project" value="TreeGrafter"/>
</dbReference>
<dbReference type="InterPro" id="IPR050807">
    <property type="entry name" value="TransReg_Diox_bact_type"/>
</dbReference>
<accession>A0A852RCG1</accession>
<dbReference type="InterPro" id="IPR001387">
    <property type="entry name" value="Cro/C1-type_HTH"/>
</dbReference>
<keyword evidence="1" id="KW-0238">DNA-binding</keyword>
<dbReference type="GO" id="GO:0003677">
    <property type="term" value="F:DNA binding"/>
    <property type="evidence" value="ECO:0007669"/>
    <property type="project" value="UniProtKB-KW"/>
</dbReference>
<dbReference type="GO" id="GO:0003700">
    <property type="term" value="F:DNA-binding transcription factor activity"/>
    <property type="evidence" value="ECO:0007669"/>
    <property type="project" value="TreeGrafter"/>
</dbReference>
<reference evidence="3 4" key="1">
    <citation type="submission" date="2020-07" db="EMBL/GenBank/DDBJ databases">
        <title>Sequencing the genomes of 1000 actinobacteria strains.</title>
        <authorList>
            <person name="Klenk H.-P."/>
        </authorList>
    </citation>
    <scope>NUCLEOTIDE SEQUENCE [LARGE SCALE GENOMIC DNA]</scope>
    <source>
        <strain evidence="3 4">DSM 17380</strain>
    </source>
</reference>
<dbReference type="Proteomes" id="UP000586095">
    <property type="component" value="Unassembled WGS sequence"/>
</dbReference>
<evidence type="ECO:0000313" key="4">
    <source>
        <dbReference type="Proteomes" id="UP000586095"/>
    </source>
</evidence>
<sequence length="141" mass="14432">MTESAPTTVAGHRPAAQPLPLWRHMLGAELRKIRHRRGETLGETARRAGVSPQYLSEMERGSKDPSSEMIAAVAGALNVTLLDLTLAVADELRAGELRSGSLTAVPAARNPLAAVSVLRLAAPDAPSAAGAGPGAALALAA</sequence>
<organism evidence="3 4">
    <name type="scientific">Leucobacter aridicollis</name>
    <dbReference type="NCBI Taxonomy" id="283878"/>
    <lineage>
        <taxon>Bacteria</taxon>
        <taxon>Bacillati</taxon>
        <taxon>Actinomycetota</taxon>
        <taxon>Actinomycetes</taxon>
        <taxon>Micrococcales</taxon>
        <taxon>Microbacteriaceae</taxon>
        <taxon>Leucobacter</taxon>
    </lineage>
</organism>
<dbReference type="PANTHER" id="PTHR46797">
    <property type="entry name" value="HTH-TYPE TRANSCRIPTIONAL REGULATOR"/>
    <property type="match status" value="1"/>
</dbReference>
<dbReference type="InterPro" id="IPR010982">
    <property type="entry name" value="Lambda_DNA-bd_dom_sf"/>
</dbReference>
<dbReference type="CDD" id="cd00093">
    <property type="entry name" value="HTH_XRE"/>
    <property type="match status" value="1"/>
</dbReference>
<comment type="caution">
    <text evidence="3">The sequence shown here is derived from an EMBL/GenBank/DDBJ whole genome shotgun (WGS) entry which is preliminary data.</text>
</comment>
<dbReference type="PANTHER" id="PTHR46797:SF1">
    <property type="entry name" value="METHYLPHOSPHONATE SYNTHASE"/>
    <property type="match status" value="1"/>
</dbReference>
<dbReference type="Pfam" id="PF13560">
    <property type="entry name" value="HTH_31"/>
    <property type="match status" value="1"/>
</dbReference>
<dbReference type="EMBL" id="JACCBD010000001">
    <property type="protein sequence ID" value="NYD27076.1"/>
    <property type="molecule type" value="Genomic_DNA"/>
</dbReference>
<evidence type="ECO:0000313" key="3">
    <source>
        <dbReference type="EMBL" id="NYD27076.1"/>
    </source>
</evidence>